<comment type="caution">
    <text evidence="3">The sequence shown here is derived from an EMBL/GenBank/DDBJ whole genome shotgun (WGS) entry which is preliminary data.</text>
</comment>
<dbReference type="InterPro" id="IPR002656">
    <property type="entry name" value="Acyl_transf_3_dom"/>
</dbReference>
<feature type="transmembrane region" description="Helical" evidence="1">
    <location>
        <begin position="55"/>
        <end position="77"/>
    </location>
</feature>
<keyword evidence="4" id="KW-1185">Reference proteome</keyword>
<dbReference type="AlphaFoldDB" id="A0A3N1KVF0"/>
<keyword evidence="3" id="KW-0012">Acyltransferase</keyword>
<gene>
    <name evidence="3" type="ORF">EDC65_3915</name>
</gene>
<dbReference type="EMBL" id="RJKX01000015">
    <property type="protein sequence ID" value="ROP84561.1"/>
    <property type="molecule type" value="Genomic_DNA"/>
</dbReference>
<keyword evidence="1" id="KW-1133">Transmembrane helix</keyword>
<dbReference type="Pfam" id="PF01757">
    <property type="entry name" value="Acyl_transf_3"/>
    <property type="match status" value="1"/>
</dbReference>
<dbReference type="PANTHER" id="PTHR36927:SF3">
    <property type="entry name" value="GLUCANS BIOSYNTHESIS PROTEIN C"/>
    <property type="match status" value="1"/>
</dbReference>
<dbReference type="GO" id="GO:0016747">
    <property type="term" value="F:acyltransferase activity, transferring groups other than amino-acyl groups"/>
    <property type="evidence" value="ECO:0007669"/>
    <property type="project" value="InterPro"/>
</dbReference>
<feature type="transmembrane region" description="Helical" evidence="1">
    <location>
        <begin position="248"/>
        <end position="267"/>
    </location>
</feature>
<feature type="transmembrane region" description="Helical" evidence="1">
    <location>
        <begin position="348"/>
        <end position="370"/>
    </location>
</feature>
<protein>
    <submittedName>
        <fullName evidence="3">Acyltransferase-like protein</fullName>
    </submittedName>
</protein>
<feature type="transmembrane region" description="Helical" evidence="1">
    <location>
        <begin position="181"/>
        <end position="202"/>
    </location>
</feature>
<feature type="transmembrane region" description="Helical" evidence="1">
    <location>
        <begin position="89"/>
        <end position="110"/>
    </location>
</feature>
<accession>A0A3N1KVF0</accession>
<dbReference type="PANTHER" id="PTHR36927">
    <property type="entry name" value="BLR4337 PROTEIN"/>
    <property type="match status" value="1"/>
</dbReference>
<dbReference type="InterPro" id="IPR050623">
    <property type="entry name" value="Glucan_succinyl_AcylTrfase"/>
</dbReference>
<feature type="transmembrane region" description="Helical" evidence="1">
    <location>
        <begin position="279"/>
        <end position="298"/>
    </location>
</feature>
<proteinExistence type="predicted"/>
<evidence type="ECO:0000313" key="3">
    <source>
        <dbReference type="EMBL" id="ROP84561.1"/>
    </source>
</evidence>
<name>A0A3N1KVF0_9PROT</name>
<evidence type="ECO:0000259" key="2">
    <source>
        <dbReference type="Pfam" id="PF01757"/>
    </source>
</evidence>
<feature type="transmembrane region" description="Helical" evidence="1">
    <location>
        <begin position="222"/>
        <end position="241"/>
    </location>
</feature>
<reference evidence="3 4" key="1">
    <citation type="submission" date="2018-11" db="EMBL/GenBank/DDBJ databases">
        <title>Genomic Encyclopedia of Type Strains, Phase IV (KMG-IV): sequencing the most valuable type-strain genomes for metagenomic binning, comparative biology and taxonomic classification.</title>
        <authorList>
            <person name="Goeker M."/>
        </authorList>
    </citation>
    <scope>NUCLEOTIDE SEQUENCE [LARGE SCALE GENOMIC DNA]</scope>
    <source>
        <strain evidence="3 4">DSM 5900</strain>
    </source>
</reference>
<evidence type="ECO:0000313" key="4">
    <source>
        <dbReference type="Proteomes" id="UP000278222"/>
    </source>
</evidence>
<evidence type="ECO:0000256" key="1">
    <source>
        <dbReference type="SAM" id="Phobius"/>
    </source>
</evidence>
<feature type="transmembrane region" description="Helical" evidence="1">
    <location>
        <begin position="152"/>
        <end position="169"/>
    </location>
</feature>
<feature type="domain" description="Acyltransferase 3" evidence="2">
    <location>
        <begin position="10"/>
        <end position="360"/>
    </location>
</feature>
<sequence>MPTSSSLRRHDVDNLRAVAVLLLIPFHTARLFDGQPWHMKDATAPYWLAEFTLRLIGLWQMPLLFLLAGMAAAWALERRGPRAFLHARAARLLLPLAFGMLVLVPPQVWVERATPQAPLRQSPIDFAGGYPEFLSHALECCYPAGNLSWHHLWFLPYLFAYAVAIAALARTTAWPALARRVATAPWLLLPAGMVLVAIELALRPAFPSTHDLVTDWGDHAHYLFLVLFGWWLARHPGLDLASRSIRHAATLAAGAGLLLWLASMPAARGGLGLFDLPWAARHGLRIATEWLVLLAMLGQARRWLDRPLPGLAAFAPLSLAFYMLHQTIIVLLGWAWFGWSGQPLTKALAVGAAALLLSLAGAALVARAGWLRPLFGMPRRPAAGRG</sequence>
<feature type="transmembrane region" description="Helical" evidence="1">
    <location>
        <begin position="310"/>
        <end position="336"/>
    </location>
</feature>
<dbReference type="Proteomes" id="UP000278222">
    <property type="component" value="Unassembled WGS sequence"/>
</dbReference>
<keyword evidence="1" id="KW-0812">Transmembrane</keyword>
<keyword evidence="3" id="KW-0808">Transferase</keyword>
<organism evidence="3 4">
    <name type="scientific">Stella humosa</name>
    <dbReference type="NCBI Taxonomy" id="94"/>
    <lineage>
        <taxon>Bacteria</taxon>
        <taxon>Pseudomonadati</taxon>
        <taxon>Pseudomonadota</taxon>
        <taxon>Alphaproteobacteria</taxon>
        <taxon>Rhodospirillales</taxon>
        <taxon>Stellaceae</taxon>
        <taxon>Stella</taxon>
    </lineage>
</organism>
<keyword evidence="1" id="KW-0472">Membrane</keyword>